<proteinExistence type="predicted"/>
<reference evidence="2 3" key="2">
    <citation type="submission" date="2018-11" db="EMBL/GenBank/DDBJ databases">
        <authorList>
            <consortium name="Pathogen Informatics"/>
        </authorList>
    </citation>
    <scope>NUCLEOTIDE SEQUENCE [LARGE SCALE GENOMIC DNA]</scope>
    <source>
        <strain evidence="2 3">Egypt</strain>
    </source>
</reference>
<dbReference type="PANTHER" id="PTHR46769:SF2">
    <property type="entry name" value="FIBROCYSTIN-L ISOFORM 2 PRECURSOR-RELATED"/>
    <property type="match status" value="1"/>
</dbReference>
<reference evidence="4" key="1">
    <citation type="submission" date="2016-06" db="UniProtKB">
        <authorList>
            <consortium name="WormBaseParasite"/>
        </authorList>
    </citation>
    <scope>IDENTIFICATION</scope>
</reference>
<dbReference type="AlphaFoldDB" id="A0A183AE43"/>
<dbReference type="InterPro" id="IPR052387">
    <property type="entry name" value="Fibrocystin"/>
</dbReference>
<evidence type="ECO:0000313" key="3">
    <source>
        <dbReference type="Proteomes" id="UP000272942"/>
    </source>
</evidence>
<dbReference type="Proteomes" id="UP000272942">
    <property type="component" value="Unassembled WGS sequence"/>
</dbReference>
<keyword evidence="1" id="KW-0732">Signal</keyword>
<sequence length="1011" mass="110020">MLLYAERKIPTWTSLARTAPVGSTELVLSSAVLNWQPGDRIVVATTSKDYLQSEVRTITSMAPDMQGITLSEALQYKHVVYNESYGQYNFYTGAEVAVLSSNIVIQGDENSMESRFGGRILVSTSLVQNQFVLGQLKLSGVHFKQMGQSTFTSDTDARLPVAFINAGNVSSTSSLNSSIFENSFTTAIGAYGSSGLIVRDTVIFNTSGSGIILKGDRHQLLRVAIVQAGWADDTRATGQWQSDSIFIAGLDILNAPDTVLQDVSVAGARQIGLITVGFACTEDVGRYWQSVVVHSCMLGILVPDATPPCNKIANIMVYSATEFSIYWRVPTSIIGTNMQLVDNRGGVYTYVATPGARTSERHNKTVILQDSLLIGRSGLQDCSDAPRPEVISKSSKLTGIYSPQMGHVGIVSAQFLSGAFDTSLMGFVSWSTEFSLGGGAFVKNLTVVNYNKFCASTPDVFWRTDPANEDGIQPTYFSNITAIGLNPDNLVYYDRPALSAVTFDKCGDMECDGHKKVLVINADGTLFGQPTTILPQSEWQWDKNPAYGIGSSKVPRRMTTNSDGTTIDINTYWPNKGVIRDDTCEMVSTMQAYKCSAVLDHRVLLIESLDEDRILRRIAPVAFATDSLGANYLDLINGPADHGRCSSYACLKRLSAFLAIVARNQNFVLYFTGTPPQKIRLSMLQPDPTYAVRVGIDNPVSGRLDVYSDNKYILPLNGAYNDKGQVVTNVPTYSGQYLPDPAKNASGMNYFNETTQMLYVVINGPSVLEIRLQQIPSSYIRVVKVVSEASSGSRRRRSATSSGVQVEMDITTPPASTIEPVSTSTTAPETTTDTEPSVLELAHATLINGVQTNILGAALNTIVSGNTHVSQLGTAENPWIYNISDVRGTGLFAPIINASYSVLDNGYTILADEYINNTGALKFEVSLADPSYLVVLNGSRPFVVEKRRFLMEANLIGIDVQLNQTTGTNETIPRFRIQMKDKSTGKISQSLDWRVSKQPVSQSIYNLSPGV</sequence>
<evidence type="ECO:0000313" key="2">
    <source>
        <dbReference type="EMBL" id="VDP74908.1"/>
    </source>
</evidence>
<organism evidence="4">
    <name type="scientific">Echinostoma caproni</name>
    <dbReference type="NCBI Taxonomy" id="27848"/>
    <lineage>
        <taxon>Eukaryota</taxon>
        <taxon>Metazoa</taxon>
        <taxon>Spiralia</taxon>
        <taxon>Lophotrochozoa</taxon>
        <taxon>Platyhelminthes</taxon>
        <taxon>Trematoda</taxon>
        <taxon>Digenea</taxon>
        <taxon>Plagiorchiida</taxon>
        <taxon>Echinostomata</taxon>
        <taxon>Echinostomatoidea</taxon>
        <taxon>Echinostomatidae</taxon>
        <taxon>Echinostoma</taxon>
    </lineage>
</organism>
<keyword evidence="3" id="KW-1185">Reference proteome</keyword>
<accession>A0A183AE43</accession>
<evidence type="ECO:0000256" key="1">
    <source>
        <dbReference type="ARBA" id="ARBA00022729"/>
    </source>
</evidence>
<protein>
    <submittedName>
        <fullName evidence="4">G_PROTEIN_RECEP_F3_4 domain-containing protein</fullName>
    </submittedName>
</protein>
<evidence type="ECO:0000313" key="4">
    <source>
        <dbReference type="WBParaSite" id="ECPE_0000524001-mRNA-1"/>
    </source>
</evidence>
<gene>
    <name evidence="2" type="ORF">ECPE_LOCUS5228</name>
</gene>
<dbReference type="OrthoDB" id="120976at2759"/>
<dbReference type="WBParaSite" id="ECPE_0000524001-mRNA-1">
    <property type="protein sequence ID" value="ECPE_0000524001-mRNA-1"/>
    <property type="gene ID" value="ECPE_0000524001"/>
</dbReference>
<dbReference type="PANTHER" id="PTHR46769">
    <property type="entry name" value="POLYCYSTIC KIDNEY AND HEPATIC DISEASE 1 (AUTOSOMAL RECESSIVE)-LIKE 1"/>
    <property type="match status" value="1"/>
</dbReference>
<dbReference type="EMBL" id="UZAN01042072">
    <property type="protein sequence ID" value="VDP74908.1"/>
    <property type="molecule type" value="Genomic_DNA"/>
</dbReference>
<name>A0A183AE43_9TREM</name>